<feature type="domain" description="Restriction endonuclease type IV Mrr" evidence="1">
    <location>
        <begin position="98"/>
        <end position="206"/>
    </location>
</feature>
<dbReference type="InterPro" id="IPR011856">
    <property type="entry name" value="tRNA_endonuc-like_dom_sf"/>
</dbReference>
<sequence length="233" mass="25100">MRVCMLFVKRSGLRVLSAAPRLPWHTLMSLAALSWLAGRHYLFPLSPRAVVSDIVSGFSLLLQYGVPAALASCAGYSFWRRCPARARGGDAPSMKMLAEVSWQDFEALVGDMFRRKGYRVVPRSGHGPDGGVDLELFLGEERYLVQCKRWNTQKVGVAVVRELYGVMQAGRVSGGFVVCSGEFTADARAFAAGKGIVLLHGKAVLSSLLEQAAQQAGEDAGSCPSCGCAVSQR</sequence>
<dbReference type="REBASE" id="13643">
    <property type="entry name" value="CviMrrP"/>
</dbReference>
<dbReference type="eggNOG" id="COG1715">
    <property type="taxonomic scope" value="Bacteria"/>
</dbReference>
<evidence type="ECO:0000313" key="2">
    <source>
        <dbReference type="EMBL" id="AAQ59683.1"/>
    </source>
</evidence>
<dbReference type="STRING" id="243365.CV_2011"/>
<proteinExistence type="predicted"/>
<reference evidence="2 3" key="1">
    <citation type="journal article" date="2003" name="Proc. Natl. Acad. Sci. U.S.A.">
        <title>The complete genome sequence of Chromobacterium violaceum reveals remarkable and exploitable bacterial adaptability.</title>
        <authorList>
            <person name="Vasconcelos A.T.R."/>
            <person name="de Almeida D.F."/>
            <person name="Almeida F.C."/>
            <person name="de Almeida L.G.P."/>
            <person name="de Almeida R."/>
            <person name="Goncalves J.A.A."/>
            <person name="Andrade E.M."/>
            <person name="Antonio R.V."/>
            <person name="Araripe J."/>
            <person name="de Araujo M.F.F."/>
            <person name="Filho S.A."/>
            <person name="Azevedo V."/>
            <person name="Batista A.J."/>
            <person name="Bataus L.A.M."/>
            <person name="Batista J.S."/>
            <person name="Belo A."/>
            <person name="vander Berg C."/>
            <person name="Blamey J."/>
            <person name="Bogo M."/>
            <person name="Bonato S."/>
            <person name="Bordignon J."/>
            <person name="Brito C.A."/>
            <person name="Brocchi M."/>
            <person name="Burity H.A."/>
            <person name="Camargo A.A."/>
            <person name="Cardoso D.D.P."/>
            <person name="Carneiro N.P."/>
            <person name="Carraro D.M."/>
            <person name="Carvalho C.M.B."/>
            <person name="Cascardo J.C.M."/>
            <person name="Cavada B.S."/>
            <person name="Chueire L.M.O."/>
            <person name="Pasa T.B.C."/>
            <person name="Duran N."/>
            <person name="Fagundes N."/>
            <person name="Falcao C.L."/>
            <person name="Fantinatti F."/>
            <person name="Farias I.P."/>
            <person name="Felipe M.S.S."/>
            <person name="Ferrari L.P."/>
            <person name="Ferro J.A."/>
            <person name="Ferro M.I.T."/>
            <person name="Franco G.R."/>
            <person name="Freitas N.S.A."/>
            <person name="Furlan L.R."/>
            <person name="Gazzinelli R.T."/>
            <person name="Gomes E.A."/>
            <person name="Goncalves P.R."/>
            <person name="Grangeiro T.B."/>
            <person name="Grattapaglia D."/>
            <person name="Grisard E.C."/>
            <person name="Guimaraes C.T."/>
            <person name="Hanna E.S."/>
            <person name="Hungria M."/>
            <person name="Jardim S.N."/>
            <person name="Laurino J."/>
            <person name="Leoi L.C.T."/>
            <person name="Fassarella L."/>
            <person name="Lima A."/>
            <person name="Loureiro M.F."/>
            <person name="Lyra M.C.P."/>
            <person name="Macedo M."/>
            <person name="Madeira H.M.F."/>
            <person name="Manfio G.P."/>
            <person name="Maranhao A.Q."/>
            <person name="Martins W.S."/>
            <person name="di Mauro S.M.Z."/>
            <person name="de Medeiros S.R.B."/>
            <person name="Meissner R.D.V."/>
            <person name="Menck C.F.M."/>
            <person name="Moreira M.A.M."/>
            <person name="Nascimento F.F."/>
            <person name="Nicolas M.F."/>
            <person name="Oliveira J.G."/>
            <person name="Oliveira S.C."/>
            <person name="Paixao R.F.C."/>
            <person name="Parente J.A."/>
            <person name="Pedrosa F.O."/>
            <person name="Pena S.J.D."/>
            <person name="Perreira J.O."/>
            <person name="Perreira M."/>
            <person name="Pinto L.S.R.C."/>
            <person name="Pinto L.S."/>
            <person name="Porto J.I.R."/>
            <person name="Potrich D.P."/>
            <person name="Neto C.E.R."/>
            <person name="Reis A.M.M."/>
            <person name="Rigo L.U."/>
            <person name="Rondinelli E."/>
            <person name="dos Santos E.B.P."/>
            <person name="Santos F.R."/>
            <person name="Schneider M.P.C."/>
            <person name="Seuanez H.N."/>
            <person name="Silva A.M.R."/>
            <person name="da Silva A.L.C."/>
            <person name="Silva D.W."/>
            <person name="Silva R."/>
            <person name="Simoes I.C."/>
            <person name="Simon D."/>
            <person name="Soares C.M.A."/>
            <person name="Soares R.B.A."/>
            <person name="Souza E.M."/>
            <person name="Souza K.R.L."/>
            <person name="Souza R.C."/>
            <person name="Steffens M.B.R."/>
            <person name="Steindel M."/>
            <person name="Teixeira S.R."/>
            <person name="Urmenyi T."/>
            <person name="Vettore A."/>
            <person name="Wassem R."/>
            <person name="Zaha A."/>
            <person name="Simpson A.J.G."/>
        </authorList>
    </citation>
    <scope>NUCLEOTIDE SEQUENCE [LARGE SCALE GENOMIC DNA]</scope>
    <source>
        <strain evidence="3">ATCC 12472 / DSM 30191 / JCM 1249 / NBRC 12614 / NCIMB 9131 / NCTC 9757</strain>
    </source>
</reference>
<dbReference type="EMBL" id="AE016825">
    <property type="protein sequence ID" value="AAQ59683.1"/>
    <property type="molecule type" value="Genomic_DNA"/>
</dbReference>
<protein>
    <recommendedName>
        <fullName evidence="1">Restriction endonuclease type IV Mrr domain-containing protein</fullName>
    </recommendedName>
</protein>
<dbReference type="GO" id="GO:0015666">
    <property type="term" value="F:restriction endodeoxyribonuclease activity"/>
    <property type="evidence" value="ECO:0007669"/>
    <property type="project" value="TreeGrafter"/>
</dbReference>
<name>Q7NWH8_CHRVO</name>
<dbReference type="InterPro" id="IPR011335">
    <property type="entry name" value="Restrct_endonuc-II-like"/>
</dbReference>
<accession>Q7NWH8</accession>
<gene>
    <name evidence="2" type="ordered locus">CV_2011</name>
</gene>
<dbReference type="SUPFAM" id="SSF52980">
    <property type="entry name" value="Restriction endonuclease-like"/>
    <property type="match status" value="1"/>
</dbReference>
<dbReference type="PANTHER" id="PTHR30015:SF7">
    <property type="entry name" value="TYPE IV METHYL-DIRECTED RESTRICTION ENZYME ECOKMRR"/>
    <property type="match status" value="1"/>
</dbReference>
<dbReference type="GO" id="GO:0009307">
    <property type="term" value="P:DNA restriction-modification system"/>
    <property type="evidence" value="ECO:0007669"/>
    <property type="project" value="InterPro"/>
</dbReference>
<dbReference type="Gene3D" id="3.40.1350.10">
    <property type="match status" value="1"/>
</dbReference>
<dbReference type="PANTHER" id="PTHR30015">
    <property type="entry name" value="MRR RESTRICTION SYSTEM PROTEIN"/>
    <property type="match status" value="1"/>
</dbReference>
<dbReference type="AlphaFoldDB" id="Q7NWH8"/>
<dbReference type="InterPro" id="IPR052906">
    <property type="entry name" value="Type_IV_Methyl-Rstrct_Enzyme"/>
</dbReference>
<dbReference type="Proteomes" id="UP000001424">
    <property type="component" value="Chromosome"/>
</dbReference>
<keyword evidence="3" id="KW-1185">Reference proteome</keyword>
<dbReference type="HOGENOM" id="CLU_050636_0_0_4"/>
<dbReference type="GO" id="GO:0003677">
    <property type="term" value="F:DNA binding"/>
    <property type="evidence" value="ECO:0007669"/>
    <property type="project" value="InterPro"/>
</dbReference>
<evidence type="ECO:0000313" key="3">
    <source>
        <dbReference type="Proteomes" id="UP000001424"/>
    </source>
</evidence>
<dbReference type="Pfam" id="PF04471">
    <property type="entry name" value="Mrr_cat"/>
    <property type="match status" value="1"/>
</dbReference>
<evidence type="ECO:0000259" key="1">
    <source>
        <dbReference type="Pfam" id="PF04471"/>
    </source>
</evidence>
<dbReference type="KEGG" id="cvi:CV_2011"/>
<dbReference type="InterPro" id="IPR007560">
    <property type="entry name" value="Restrct_endonuc_IV_Mrr"/>
</dbReference>
<organism evidence="2 3">
    <name type="scientific">Chromobacterium violaceum (strain ATCC 12472 / DSM 30191 / JCM 1249 / CCUG 213 / NBRC 12614 / NCIMB 9131 / NCTC 9757 / MK)</name>
    <dbReference type="NCBI Taxonomy" id="243365"/>
    <lineage>
        <taxon>Bacteria</taxon>
        <taxon>Pseudomonadati</taxon>
        <taxon>Pseudomonadota</taxon>
        <taxon>Betaproteobacteria</taxon>
        <taxon>Neisseriales</taxon>
        <taxon>Chromobacteriaceae</taxon>
        <taxon>Chromobacterium</taxon>
    </lineage>
</organism>